<feature type="transmembrane region" description="Helical" evidence="1">
    <location>
        <begin position="116"/>
        <end position="140"/>
    </location>
</feature>
<feature type="transmembrane region" description="Helical" evidence="1">
    <location>
        <begin position="20"/>
        <end position="42"/>
    </location>
</feature>
<protein>
    <recommendedName>
        <fullName evidence="6">Signal transduction histidine kinase internal region domain-containing protein</fullName>
    </recommendedName>
</protein>
<dbReference type="InterPro" id="IPR036890">
    <property type="entry name" value="HATPase_C_sf"/>
</dbReference>
<dbReference type="EMBL" id="JAASQV010000002">
    <property type="protein sequence ID" value="NIJ65650.1"/>
    <property type="molecule type" value="Genomic_DNA"/>
</dbReference>
<comment type="caution">
    <text evidence="4">The sequence shown here is derived from an EMBL/GenBank/DDBJ whole genome shotgun (WGS) entry which is preliminary data.</text>
</comment>
<organism evidence="4 5">
    <name type="scientific">Sphingomonas leidyi</name>
    <dbReference type="NCBI Taxonomy" id="68569"/>
    <lineage>
        <taxon>Bacteria</taxon>
        <taxon>Pseudomonadati</taxon>
        <taxon>Pseudomonadota</taxon>
        <taxon>Alphaproteobacteria</taxon>
        <taxon>Sphingomonadales</taxon>
        <taxon>Sphingomonadaceae</taxon>
        <taxon>Sphingomonas</taxon>
    </lineage>
</organism>
<dbReference type="PANTHER" id="PTHR34220">
    <property type="entry name" value="SENSOR HISTIDINE KINASE YPDA"/>
    <property type="match status" value="1"/>
</dbReference>
<keyword evidence="1" id="KW-0812">Transmembrane</keyword>
<dbReference type="Pfam" id="PF02518">
    <property type="entry name" value="HATPase_c"/>
    <property type="match status" value="1"/>
</dbReference>
<evidence type="ECO:0000313" key="5">
    <source>
        <dbReference type="Proteomes" id="UP000564677"/>
    </source>
</evidence>
<evidence type="ECO:0000259" key="3">
    <source>
        <dbReference type="Pfam" id="PF06580"/>
    </source>
</evidence>
<dbReference type="Pfam" id="PF06580">
    <property type="entry name" value="His_kinase"/>
    <property type="match status" value="1"/>
</dbReference>
<dbReference type="GO" id="GO:0016020">
    <property type="term" value="C:membrane"/>
    <property type="evidence" value="ECO:0007669"/>
    <property type="project" value="InterPro"/>
</dbReference>
<dbReference type="SUPFAM" id="SSF55874">
    <property type="entry name" value="ATPase domain of HSP90 chaperone/DNA topoisomerase II/histidine kinase"/>
    <property type="match status" value="1"/>
</dbReference>
<dbReference type="RefSeq" id="WP_167300010.1">
    <property type="nucleotide sequence ID" value="NZ_JAASQV010000002.1"/>
</dbReference>
<sequence length="364" mass="39726">MTNRFDIVPPTPKQAAQLTAVMWGAVCSVIMPGQFLTGQVAGLGELMALIWGTASSILLTVLPYAMLRWAVGKRLVLVIPLGVAGLFLTATLQTAADYGGQFAIHEFLPTRIPDHSSQALLVVNMIYMMIDACNLSLFVITGTIREIRLRERELAEARVVQLETELTMLRLQLNPHFLCNSLNVVSSLIVTGRTSEANQMTEGLANFLQASMDIETQSLPLAEELETVERYLEIEGARFGERLEIIMDVAAGLGAAPVPSFLLQPLVENAIKHGVETVSGKSEIAIRARREDDMLVLTVENRWEGENAPQDRRDGHGIGLANTRTRLEMVYADAASLEGGPIDQGYRATIRLPIPPAVGLRDAA</sequence>
<evidence type="ECO:0008006" key="6">
    <source>
        <dbReference type="Google" id="ProtNLM"/>
    </source>
</evidence>
<dbReference type="InterPro" id="IPR050640">
    <property type="entry name" value="Bact_2-comp_sensor_kinase"/>
</dbReference>
<dbReference type="InterPro" id="IPR010559">
    <property type="entry name" value="Sig_transdc_His_kin_internal"/>
</dbReference>
<feature type="domain" description="Histidine kinase/HSP90-like ATPase" evidence="2">
    <location>
        <begin position="262"/>
        <end position="355"/>
    </location>
</feature>
<gene>
    <name evidence="4" type="ORF">FHR20_002612</name>
</gene>
<dbReference type="AlphaFoldDB" id="A0A7X5V175"/>
<dbReference type="Proteomes" id="UP000564677">
    <property type="component" value="Unassembled WGS sequence"/>
</dbReference>
<dbReference type="InterPro" id="IPR003594">
    <property type="entry name" value="HATPase_dom"/>
</dbReference>
<keyword evidence="1" id="KW-0472">Membrane</keyword>
<accession>A0A7X5V175</accession>
<dbReference type="PANTHER" id="PTHR34220:SF7">
    <property type="entry name" value="SENSOR HISTIDINE KINASE YPDA"/>
    <property type="match status" value="1"/>
</dbReference>
<dbReference type="Gene3D" id="3.30.565.10">
    <property type="entry name" value="Histidine kinase-like ATPase, C-terminal domain"/>
    <property type="match status" value="1"/>
</dbReference>
<name>A0A7X5V175_9SPHN</name>
<evidence type="ECO:0000313" key="4">
    <source>
        <dbReference type="EMBL" id="NIJ65650.1"/>
    </source>
</evidence>
<reference evidence="4 5" key="1">
    <citation type="submission" date="2020-03" db="EMBL/GenBank/DDBJ databases">
        <title>Genomic Encyclopedia of Type Strains, Phase IV (KMG-IV): sequencing the most valuable type-strain genomes for metagenomic binning, comparative biology and taxonomic classification.</title>
        <authorList>
            <person name="Goeker M."/>
        </authorList>
    </citation>
    <scope>NUCLEOTIDE SEQUENCE [LARGE SCALE GENOMIC DNA]</scope>
    <source>
        <strain evidence="4 5">DSM 4733</strain>
    </source>
</reference>
<proteinExistence type="predicted"/>
<feature type="transmembrane region" description="Helical" evidence="1">
    <location>
        <begin position="48"/>
        <end position="67"/>
    </location>
</feature>
<keyword evidence="1" id="KW-1133">Transmembrane helix</keyword>
<keyword evidence="5" id="KW-1185">Reference proteome</keyword>
<evidence type="ECO:0000256" key="1">
    <source>
        <dbReference type="SAM" id="Phobius"/>
    </source>
</evidence>
<feature type="domain" description="Signal transduction histidine kinase internal region" evidence="3">
    <location>
        <begin position="165"/>
        <end position="243"/>
    </location>
</feature>
<evidence type="ECO:0000259" key="2">
    <source>
        <dbReference type="Pfam" id="PF02518"/>
    </source>
</evidence>
<feature type="transmembrane region" description="Helical" evidence="1">
    <location>
        <begin position="74"/>
        <end position="96"/>
    </location>
</feature>
<dbReference type="GO" id="GO:0000155">
    <property type="term" value="F:phosphorelay sensor kinase activity"/>
    <property type="evidence" value="ECO:0007669"/>
    <property type="project" value="InterPro"/>
</dbReference>